<evidence type="ECO:0000313" key="3">
    <source>
        <dbReference type="Proteomes" id="UP000823891"/>
    </source>
</evidence>
<name>A0A9D2NHP7_9FIRM</name>
<comment type="caution">
    <text evidence="2">The sequence shown here is derived from an EMBL/GenBank/DDBJ whole genome shotgun (WGS) entry which is preliminary data.</text>
</comment>
<dbReference type="AlphaFoldDB" id="A0A9D2NHP7"/>
<keyword evidence="1" id="KW-1133">Transmembrane helix</keyword>
<organism evidence="2 3">
    <name type="scientific">Candidatus Eisenbergiella merdavium</name>
    <dbReference type="NCBI Taxonomy" id="2838551"/>
    <lineage>
        <taxon>Bacteria</taxon>
        <taxon>Bacillati</taxon>
        <taxon>Bacillota</taxon>
        <taxon>Clostridia</taxon>
        <taxon>Lachnospirales</taxon>
        <taxon>Lachnospiraceae</taxon>
        <taxon>Eisenbergiella</taxon>
    </lineage>
</organism>
<dbReference type="Pfam" id="PF12650">
    <property type="entry name" value="DUF3784"/>
    <property type="match status" value="1"/>
</dbReference>
<evidence type="ECO:0000313" key="2">
    <source>
        <dbReference type="EMBL" id="HJC24552.1"/>
    </source>
</evidence>
<feature type="transmembrane region" description="Helical" evidence="1">
    <location>
        <begin position="83"/>
        <end position="108"/>
    </location>
</feature>
<proteinExistence type="predicted"/>
<dbReference type="EMBL" id="DWWS01000045">
    <property type="protein sequence ID" value="HJC24552.1"/>
    <property type="molecule type" value="Genomic_DNA"/>
</dbReference>
<keyword evidence="1" id="KW-0812">Transmembrane</keyword>
<feature type="transmembrane region" description="Helical" evidence="1">
    <location>
        <begin position="12"/>
        <end position="38"/>
    </location>
</feature>
<evidence type="ECO:0000256" key="1">
    <source>
        <dbReference type="SAM" id="Phobius"/>
    </source>
</evidence>
<reference evidence="2" key="1">
    <citation type="journal article" date="2021" name="PeerJ">
        <title>Extensive microbial diversity within the chicken gut microbiome revealed by metagenomics and culture.</title>
        <authorList>
            <person name="Gilroy R."/>
            <person name="Ravi A."/>
            <person name="Getino M."/>
            <person name="Pursley I."/>
            <person name="Horton D.L."/>
            <person name="Alikhan N.F."/>
            <person name="Baker D."/>
            <person name="Gharbi K."/>
            <person name="Hall N."/>
            <person name="Watson M."/>
            <person name="Adriaenssens E.M."/>
            <person name="Foster-Nyarko E."/>
            <person name="Jarju S."/>
            <person name="Secka A."/>
            <person name="Antonio M."/>
            <person name="Oren A."/>
            <person name="Chaudhuri R.R."/>
            <person name="La Ragione R."/>
            <person name="Hildebrand F."/>
            <person name="Pallen M.J."/>
        </authorList>
    </citation>
    <scope>NUCLEOTIDE SEQUENCE</scope>
    <source>
        <strain evidence="2">USAMLcec2-132</strain>
    </source>
</reference>
<feature type="transmembrane region" description="Helical" evidence="1">
    <location>
        <begin position="59"/>
        <end position="77"/>
    </location>
</feature>
<protein>
    <submittedName>
        <fullName evidence="2">DUF3784 domain-containing protein</fullName>
    </submittedName>
</protein>
<sequence>MTLADTSSGPDWVVWIVLFLIGILSIVLISGHGGWLIAGYNTASEKEKARYDKKKLCRTVGIGLAAADILILVMELFEEVLPASFAGIGAGLILADCLIMIILGNTICKKKDSTK</sequence>
<dbReference type="InterPro" id="IPR017259">
    <property type="entry name" value="UCP037672"/>
</dbReference>
<accession>A0A9D2NHP7</accession>
<dbReference type="Proteomes" id="UP000823891">
    <property type="component" value="Unassembled WGS sequence"/>
</dbReference>
<gene>
    <name evidence="2" type="ORF">H9761_12700</name>
</gene>
<reference evidence="2" key="2">
    <citation type="submission" date="2021-04" db="EMBL/GenBank/DDBJ databases">
        <authorList>
            <person name="Gilroy R."/>
        </authorList>
    </citation>
    <scope>NUCLEOTIDE SEQUENCE</scope>
    <source>
        <strain evidence="2">USAMLcec2-132</strain>
    </source>
</reference>
<keyword evidence="1" id="KW-0472">Membrane</keyword>